<gene>
    <name evidence="1" type="ORF">HOLleu_18343</name>
</gene>
<dbReference type="PANTHER" id="PTHR33568:SF3">
    <property type="entry name" value="DNA-DIRECTED DNA POLYMERASE"/>
    <property type="match status" value="1"/>
</dbReference>
<evidence type="ECO:0000313" key="1">
    <source>
        <dbReference type="EMBL" id="KAJ8037513.1"/>
    </source>
</evidence>
<dbReference type="PANTHER" id="PTHR33568">
    <property type="entry name" value="DNA POLYMERASE"/>
    <property type="match status" value="1"/>
</dbReference>
<protein>
    <submittedName>
        <fullName evidence="1">Uncharacterized protein</fullName>
    </submittedName>
</protein>
<dbReference type="OrthoDB" id="8196304at2759"/>
<dbReference type="AlphaFoldDB" id="A0A9Q1H9K3"/>
<name>A0A9Q1H9K3_HOLLE</name>
<accession>A0A9Q1H9K3</accession>
<reference evidence="1" key="1">
    <citation type="submission" date="2021-10" db="EMBL/GenBank/DDBJ databases">
        <title>Tropical sea cucumber genome reveals ecological adaptation and Cuvierian tubules defense mechanism.</title>
        <authorList>
            <person name="Chen T."/>
        </authorList>
    </citation>
    <scope>NUCLEOTIDE SEQUENCE</scope>
    <source>
        <strain evidence="1">Nanhai2018</strain>
        <tissue evidence="1">Muscle</tissue>
    </source>
</reference>
<keyword evidence="2" id="KW-1185">Reference proteome</keyword>
<organism evidence="1 2">
    <name type="scientific">Holothuria leucospilota</name>
    <name type="common">Black long sea cucumber</name>
    <name type="synonym">Mertensiothuria leucospilota</name>
    <dbReference type="NCBI Taxonomy" id="206669"/>
    <lineage>
        <taxon>Eukaryota</taxon>
        <taxon>Metazoa</taxon>
        <taxon>Echinodermata</taxon>
        <taxon>Eleutherozoa</taxon>
        <taxon>Echinozoa</taxon>
        <taxon>Holothuroidea</taxon>
        <taxon>Aspidochirotacea</taxon>
        <taxon>Aspidochirotida</taxon>
        <taxon>Holothuriidae</taxon>
        <taxon>Holothuria</taxon>
    </lineage>
</organism>
<comment type="caution">
    <text evidence="1">The sequence shown here is derived from an EMBL/GenBank/DDBJ whole genome shotgun (WGS) entry which is preliminary data.</text>
</comment>
<dbReference type="InterPro" id="IPR043502">
    <property type="entry name" value="DNA/RNA_pol_sf"/>
</dbReference>
<evidence type="ECO:0000313" key="2">
    <source>
        <dbReference type="Proteomes" id="UP001152320"/>
    </source>
</evidence>
<dbReference type="Proteomes" id="UP001152320">
    <property type="component" value="Chromosome 8"/>
</dbReference>
<proteinExistence type="predicted"/>
<dbReference type="Gene3D" id="1.10.287.690">
    <property type="entry name" value="Helix hairpin bin"/>
    <property type="match status" value="1"/>
</dbReference>
<sequence length="193" mass="22177">MSKYYGLVRCVIRTMRSTPSKVHFLRKSVFCGFLALKRHVGNVLKIACNHSELERAITGAWVTLEVHKAIQKGYKILKVEVVWHFEEKAEYDKVTKSGGLFTEYINTSVKLKQEASGWPSSCNTEQDRQRYVSAYYDNEGVVLDPTKVKYNPGLRALAKLMLNSFGGKFGQRPDLKKTEIVTRVESCMIFERW</sequence>
<dbReference type="SUPFAM" id="SSF56672">
    <property type="entry name" value="DNA/RNA polymerases"/>
    <property type="match status" value="1"/>
</dbReference>
<dbReference type="EMBL" id="JAIZAY010000008">
    <property type="protein sequence ID" value="KAJ8037513.1"/>
    <property type="molecule type" value="Genomic_DNA"/>
</dbReference>